<accession>B6GWN4</accession>
<evidence type="ECO:0000313" key="2">
    <source>
        <dbReference type="EMBL" id="CAP79287.1"/>
    </source>
</evidence>
<dbReference type="HOGENOM" id="CLU_2109828_0_0_1"/>
<proteinExistence type="predicted"/>
<evidence type="ECO:0000256" key="1">
    <source>
        <dbReference type="SAM" id="MobiDB-lite"/>
    </source>
</evidence>
<sequence>MYIVPHPGRRSCSLRYCLAELTVNQYRPASAACHLGAFVFLNDRGLWRQCDAASAEYGTFSLVKTQRFDPPDILHNMRRRGLSTTGPDGTNQERRFFSSHSGQSHALRGDMVMLG</sequence>
<protein>
    <submittedName>
        <fullName evidence="2">Uncharacterized protein</fullName>
    </submittedName>
</protein>
<name>B6GWN4_PENRW</name>
<dbReference type="OrthoDB" id="10504943at2759"/>
<gene>
    <name evidence="2" type="ORF">Pc09g00400</name>
    <name evidence="2" type="ORF">PCH_Pc09g00400</name>
</gene>
<organism evidence="2 3">
    <name type="scientific">Penicillium rubens (strain ATCC 28089 / DSM 1075 / NRRL 1951 / Wisconsin 54-1255)</name>
    <name type="common">Penicillium chrysogenum</name>
    <dbReference type="NCBI Taxonomy" id="500485"/>
    <lineage>
        <taxon>Eukaryota</taxon>
        <taxon>Fungi</taxon>
        <taxon>Dikarya</taxon>
        <taxon>Ascomycota</taxon>
        <taxon>Pezizomycotina</taxon>
        <taxon>Eurotiomycetes</taxon>
        <taxon>Eurotiomycetidae</taxon>
        <taxon>Eurotiales</taxon>
        <taxon>Aspergillaceae</taxon>
        <taxon>Penicillium</taxon>
        <taxon>Penicillium chrysogenum species complex</taxon>
    </lineage>
</organism>
<keyword evidence="3" id="KW-1185">Reference proteome</keyword>
<reference evidence="2 3" key="1">
    <citation type="journal article" date="2008" name="Nat. Biotechnol.">
        <title>Genome sequencing and analysis of the filamentous fungus Penicillium chrysogenum.</title>
        <authorList>
            <person name="van den Berg M.A."/>
            <person name="Albang R."/>
            <person name="Albermann K."/>
            <person name="Badger J.H."/>
            <person name="Daran J.-M."/>
            <person name="Driessen A.J.M."/>
            <person name="Garcia-Estrada C."/>
            <person name="Fedorova N.D."/>
            <person name="Harris D.M."/>
            <person name="Heijne W.H.M."/>
            <person name="Joardar V.S."/>
            <person name="Kiel J.A.K.W."/>
            <person name="Kovalchuk A."/>
            <person name="Martin J.F."/>
            <person name="Nierman W.C."/>
            <person name="Nijland J.G."/>
            <person name="Pronk J.T."/>
            <person name="Roubos J.A."/>
            <person name="van der Klei I.J."/>
            <person name="van Peij N.N.M.E."/>
            <person name="Veenhuis M."/>
            <person name="von Doehren H."/>
            <person name="Wagner C."/>
            <person name="Wortman J.R."/>
            <person name="Bovenberg R.A.L."/>
        </authorList>
    </citation>
    <scope>NUCLEOTIDE SEQUENCE [LARGE SCALE GENOMIC DNA]</scope>
    <source>
        <strain evidence="3">ATCC 28089 / DSM 1075 / NRRL 1951 / Wisconsin 54-1255</strain>
    </source>
</reference>
<dbReference type="VEuPathDB" id="FungiDB:PCH_Pc09g00400"/>
<dbReference type="EMBL" id="AM920424">
    <property type="protein sequence ID" value="CAP79287.1"/>
    <property type="molecule type" value="Genomic_DNA"/>
</dbReference>
<feature type="region of interest" description="Disordered" evidence="1">
    <location>
        <begin position="80"/>
        <end position="100"/>
    </location>
</feature>
<dbReference type="AlphaFoldDB" id="B6GWN4"/>
<evidence type="ECO:0000313" key="3">
    <source>
        <dbReference type="Proteomes" id="UP000000724"/>
    </source>
</evidence>
<dbReference type="Proteomes" id="UP000000724">
    <property type="component" value="Contig Pc00c09"/>
</dbReference>